<proteinExistence type="predicted"/>
<gene>
    <name evidence="1" type="ORF">JRJ22_19665</name>
</gene>
<protein>
    <submittedName>
        <fullName evidence="1">Uncharacterized protein</fullName>
    </submittedName>
</protein>
<accession>A0ABX7L9T1</accession>
<dbReference type="Proteomes" id="UP000663452">
    <property type="component" value="Chromosome"/>
</dbReference>
<reference evidence="1 2" key="1">
    <citation type="submission" date="2021-02" db="EMBL/GenBank/DDBJ databases">
        <title>Paenibacillus tianjinensis sp. nov.</title>
        <authorList>
            <person name="Liu H."/>
        </authorList>
    </citation>
    <scope>NUCLEOTIDE SEQUENCE [LARGE SCALE GENOMIC DNA]</scope>
    <source>
        <strain evidence="1 2">TB2019</strain>
    </source>
</reference>
<keyword evidence="2" id="KW-1185">Reference proteome</keyword>
<name>A0ABX7L9T1_9BACL</name>
<organism evidence="1 2">
    <name type="scientific">Paenibacillus tianjinensis</name>
    <dbReference type="NCBI Taxonomy" id="2810347"/>
    <lineage>
        <taxon>Bacteria</taxon>
        <taxon>Bacillati</taxon>
        <taxon>Bacillota</taxon>
        <taxon>Bacilli</taxon>
        <taxon>Bacillales</taxon>
        <taxon>Paenibacillaceae</taxon>
        <taxon>Paenibacillus</taxon>
    </lineage>
</organism>
<sequence length="92" mass="10592">MNDLKGDEEMKVCLDVENKEMDLNVGDVFVTKKGNPHMVIYNNFNAKRFQVIKLSGHRQSFVIKCFATLKDVVENYDIAEVIKSSNVVLNRR</sequence>
<evidence type="ECO:0000313" key="1">
    <source>
        <dbReference type="EMBL" id="QSF43484.1"/>
    </source>
</evidence>
<dbReference type="EMBL" id="CP070969">
    <property type="protein sequence ID" value="QSF43484.1"/>
    <property type="molecule type" value="Genomic_DNA"/>
</dbReference>
<dbReference type="RefSeq" id="WP_206101117.1">
    <property type="nucleotide sequence ID" value="NZ_CP070969.1"/>
</dbReference>
<evidence type="ECO:0000313" key="2">
    <source>
        <dbReference type="Proteomes" id="UP000663452"/>
    </source>
</evidence>